<dbReference type="CDD" id="cd02910">
    <property type="entry name" value="cupin_Yhhw_N"/>
    <property type="match status" value="1"/>
</dbReference>
<dbReference type="PIRSF" id="PIRSF006232">
    <property type="entry name" value="Pirin"/>
    <property type="match status" value="1"/>
</dbReference>
<name>A0AAE3H4A8_9BACT</name>
<dbReference type="InterPro" id="IPR014710">
    <property type="entry name" value="RmlC-like_jellyroll"/>
</dbReference>
<dbReference type="Pfam" id="PF17954">
    <property type="entry name" value="Pirin_C_2"/>
    <property type="match status" value="1"/>
</dbReference>
<protein>
    <submittedName>
        <fullName evidence="6">Pirin family protein</fullName>
    </submittedName>
</protein>
<feature type="binding site" evidence="2">
    <location>
        <position position="104"/>
    </location>
    <ligand>
        <name>Fe cation</name>
        <dbReference type="ChEBI" id="CHEBI:24875"/>
    </ligand>
</feature>
<comment type="cofactor">
    <cofactor evidence="2">
        <name>Fe cation</name>
        <dbReference type="ChEBI" id="CHEBI:24875"/>
    </cofactor>
    <text evidence="2">Binds 1 Fe cation per subunit.</text>
</comment>
<proteinExistence type="inferred from homology"/>
<evidence type="ECO:0000259" key="5">
    <source>
        <dbReference type="Pfam" id="PF17954"/>
    </source>
</evidence>
<dbReference type="InterPro" id="IPR041602">
    <property type="entry name" value="Quercetinase_C"/>
</dbReference>
<evidence type="ECO:0000256" key="3">
    <source>
        <dbReference type="RuleBase" id="RU003457"/>
    </source>
</evidence>
<dbReference type="GO" id="GO:0046872">
    <property type="term" value="F:metal ion binding"/>
    <property type="evidence" value="ECO:0007669"/>
    <property type="project" value="UniProtKB-KW"/>
</dbReference>
<gene>
    <name evidence="6" type="ORF">EGI31_17150</name>
</gene>
<keyword evidence="2" id="KW-0408">Iron</keyword>
<dbReference type="InterPro" id="IPR003829">
    <property type="entry name" value="Pirin_N_dom"/>
</dbReference>
<comment type="caution">
    <text evidence="6">The sequence shown here is derived from an EMBL/GenBank/DDBJ whole genome shotgun (WGS) entry which is preliminary data.</text>
</comment>
<dbReference type="PANTHER" id="PTHR43212:SF3">
    <property type="entry name" value="QUERCETIN 2,3-DIOXYGENASE"/>
    <property type="match status" value="1"/>
</dbReference>
<comment type="similarity">
    <text evidence="1 3">Belongs to the pirin family.</text>
</comment>
<sequence length="238" mass="26676">MKTIFKAANDRGHANHGWLDSYHTFSFANYYNPQWEHFGALRVLNDDHVSGGMGFGKHPHDNMEIVSIPLEGALEHQDSMGNKTVIRKGEVQIMSAGTGVAHSEKNEDSKNPVKFLQIWVFPEKRNIAPRYEQKVFDLAGRKDKFQTVVSPLGTSDEGIKMNQQSWFTLTDLSAEKSLTYELKNAQNGVYVYILEGSAEIAGKSLSRRDGLGISDTNTFEIKASTDSEILLMEVPMTF</sequence>
<dbReference type="Proteomes" id="UP001204144">
    <property type="component" value="Unassembled WGS sequence"/>
</dbReference>
<feature type="domain" description="Pirin N-terminal" evidence="4">
    <location>
        <begin position="9"/>
        <end position="120"/>
    </location>
</feature>
<feature type="domain" description="Quercetin 2,3-dioxygenase C-terminal cupin" evidence="5">
    <location>
        <begin position="148"/>
        <end position="234"/>
    </location>
</feature>
<dbReference type="InterPro" id="IPR011051">
    <property type="entry name" value="RmlC_Cupin_sf"/>
</dbReference>
<feature type="binding site" evidence="2">
    <location>
        <position position="60"/>
    </location>
    <ligand>
        <name>Fe cation</name>
        <dbReference type="ChEBI" id="CHEBI:24875"/>
    </ligand>
</feature>
<evidence type="ECO:0000256" key="2">
    <source>
        <dbReference type="PIRSR" id="PIRSR006232-1"/>
    </source>
</evidence>
<feature type="binding site" evidence="2">
    <location>
        <position position="102"/>
    </location>
    <ligand>
        <name>Fe cation</name>
        <dbReference type="ChEBI" id="CHEBI:24875"/>
    </ligand>
</feature>
<keyword evidence="7" id="KW-1185">Reference proteome</keyword>
<dbReference type="Gene3D" id="2.60.120.10">
    <property type="entry name" value="Jelly Rolls"/>
    <property type="match status" value="2"/>
</dbReference>
<dbReference type="Pfam" id="PF02678">
    <property type="entry name" value="Pirin"/>
    <property type="match status" value="1"/>
</dbReference>
<dbReference type="AlphaFoldDB" id="A0AAE3H4A8"/>
<evidence type="ECO:0000256" key="1">
    <source>
        <dbReference type="ARBA" id="ARBA00008416"/>
    </source>
</evidence>
<dbReference type="SUPFAM" id="SSF51182">
    <property type="entry name" value="RmlC-like cupins"/>
    <property type="match status" value="1"/>
</dbReference>
<organism evidence="6 7">
    <name type="scientific">Lacihabitans soyangensis</name>
    <dbReference type="NCBI Taxonomy" id="869394"/>
    <lineage>
        <taxon>Bacteria</taxon>
        <taxon>Pseudomonadati</taxon>
        <taxon>Bacteroidota</taxon>
        <taxon>Cytophagia</taxon>
        <taxon>Cytophagales</taxon>
        <taxon>Leadbetterellaceae</taxon>
        <taxon>Lacihabitans</taxon>
    </lineage>
</organism>
<dbReference type="RefSeq" id="WP_255038360.1">
    <property type="nucleotide sequence ID" value="NZ_RJUF01000175.1"/>
</dbReference>
<evidence type="ECO:0000313" key="6">
    <source>
        <dbReference type="EMBL" id="MCP9764668.1"/>
    </source>
</evidence>
<feature type="binding site" evidence="2">
    <location>
        <position position="58"/>
    </location>
    <ligand>
        <name>Fe cation</name>
        <dbReference type="ChEBI" id="CHEBI:24875"/>
    </ligand>
</feature>
<dbReference type="InterPro" id="IPR012093">
    <property type="entry name" value="Pirin"/>
</dbReference>
<evidence type="ECO:0000313" key="7">
    <source>
        <dbReference type="Proteomes" id="UP001204144"/>
    </source>
</evidence>
<reference evidence="6 7" key="1">
    <citation type="submission" date="2018-11" db="EMBL/GenBank/DDBJ databases">
        <title>Novel bacteria species description.</title>
        <authorList>
            <person name="Han J.-H."/>
        </authorList>
    </citation>
    <scope>NUCLEOTIDE SEQUENCE [LARGE SCALE GENOMIC DNA]</scope>
    <source>
        <strain evidence="6 7">KCTC23259</strain>
    </source>
</reference>
<evidence type="ECO:0000259" key="4">
    <source>
        <dbReference type="Pfam" id="PF02678"/>
    </source>
</evidence>
<dbReference type="EMBL" id="RJUF01000175">
    <property type="protein sequence ID" value="MCP9764668.1"/>
    <property type="molecule type" value="Genomic_DNA"/>
</dbReference>
<keyword evidence="2" id="KW-0479">Metal-binding</keyword>
<accession>A0AAE3H4A8</accession>
<dbReference type="PANTHER" id="PTHR43212">
    <property type="entry name" value="QUERCETIN 2,3-DIOXYGENASE"/>
    <property type="match status" value="1"/>
</dbReference>